<evidence type="ECO:0000313" key="1">
    <source>
        <dbReference type="EMBL" id="QSS59422.1"/>
    </source>
</evidence>
<organism evidence="1 2">
    <name type="scientific">Ajellomyces capsulatus</name>
    <name type="common">Darling's disease fungus</name>
    <name type="synonym">Histoplasma capsulatum</name>
    <dbReference type="NCBI Taxonomy" id="5037"/>
    <lineage>
        <taxon>Eukaryota</taxon>
        <taxon>Fungi</taxon>
        <taxon>Dikarya</taxon>
        <taxon>Ascomycota</taxon>
        <taxon>Pezizomycotina</taxon>
        <taxon>Eurotiomycetes</taxon>
        <taxon>Eurotiomycetidae</taxon>
        <taxon>Onygenales</taxon>
        <taxon>Ajellomycetaceae</taxon>
        <taxon>Histoplasma</taxon>
    </lineage>
</organism>
<dbReference type="EMBL" id="CP069109">
    <property type="protein sequence ID" value="QSS59422.1"/>
    <property type="molecule type" value="Genomic_DNA"/>
</dbReference>
<accession>A0A8A1M4P9</accession>
<dbReference type="VEuPathDB" id="FungiDB:I7I51_08857"/>
<reference evidence="1" key="1">
    <citation type="submission" date="2021-01" db="EMBL/GenBank/DDBJ databases">
        <title>Chromosome-level genome assembly of a human fungal pathogen reveals clustering of transcriptionally co-regulated genes.</title>
        <authorList>
            <person name="Voorhies M."/>
            <person name="Cohen S."/>
            <person name="Shea T.P."/>
            <person name="Petrus S."/>
            <person name="Munoz J.F."/>
            <person name="Poplawski S."/>
            <person name="Goldman W.E."/>
            <person name="Michael T."/>
            <person name="Cuomo C.A."/>
            <person name="Sil A."/>
            <person name="Beyhan S."/>
        </authorList>
    </citation>
    <scope>NUCLEOTIDE SEQUENCE</scope>
    <source>
        <strain evidence="1">WU24</strain>
    </source>
</reference>
<name>A0A8A1M4P9_AJECA</name>
<dbReference type="AlphaFoldDB" id="A0A8A1M4P9"/>
<dbReference type="Proteomes" id="UP000663671">
    <property type="component" value="Chromosome 2"/>
</dbReference>
<evidence type="ECO:0000313" key="2">
    <source>
        <dbReference type="Proteomes" id="UP000663671"/>
    </source>
</evidence>
<gene>
    <name evidence="1" type="ORF">I7I51_08857</name>
</gene>
<sequence>MNAEFELLIRTHHRPVGQEEIAFNSNDPNRGVSCRECSVILDVSMLLEFCRMRNSSDLNLLILMETSRPFRVHLDYRFASNGITGRKPPLPWEIFLQASFMNDALGSQLWW</sequence>
<proteinExistence type="predicted"/>
<protein>
    <submittedName>
        <fullName evidence="1">Uncharacterized protein</fullName>
    </submittedName>
</protein>